<proteinExistence type="predicted"/>
<dbReference type="AlphaFoldDB" id="A0AA40ASB4"/>
<dbReference type="Proteomes" id="UP001172102">
    <property type="component" value="Unassembled WGS sequence"/>
</dbReference>
<sequence length="78" mass="8673">MRPMWLFTLAGDVGEKRPWLWRQAGWSLMATSDRKSALQWTSLAELAAARLPGSFLLTPGLAIALQRDMDAHGYGART</sequence>
<reference evidence="1" key="1">
    <citation type="submission" date="2023-06" db="EMBL/GenBank/DDBJ databases">
        <title>Genome-scale phylogeny and comparative genomics of the fungal order Sordariales.</title>
        <authorList>
            <consortium name="Lawrence Berkeley National Laboratory"/>
            <person name="Hensen N."/>
            <person name="Bonometti L."/>
            <person name="Westerberg I."/>
            <person name="Brannstrom I.O."/>
            <person name="Guillou S."/>
            <person name="Cros-Aarteil S."/>
            <person name="Calhoun S."/>
            <person name="Haridas S."/>
            <person name="Kuo A."/>
            <person name="Mondo S."/>
            <person name="Pangilinan J."/>
            <person name="Riley R."/>
            <person name="Labutti K."/>
            <person name="Andreopoulos B."/>
            <person name="Lipzen A."/>
            <person name="Chen C."/>
            <person name="Yanf M."/>
            <person name="Daum C."/>
            <person name="Ng V."/>
            <person name="Clum A."/>
            <person name="Steindorff A."/>
            <person name="Ohm R."/>
            <person name="Martin F."/>
            <person name="Silar P."/>
            <person name="Natvig D."/>
            <person name="Lalanne C."/>
            <person name="Gautier V."/>
            <person name="Ament-Velasquez S.L."/>
            <person name="Kruys A."/>
            <person name="Hutchinson M.I."/>
            <person name="Powell A.J."/>
            <person name="Barry K."/>
            <person name="Miller A.N."/>
            <person name="Grigoriev I.V."/>
            <person name="Debuchy R."/>
            <person name="Gladieux P."/>
            <person name="Thoren M.H."/>
            <person name="Johannesson H."/>
        </authorList>
    </citation>
    <scope>NUCLEOTIDE SEQUENCE</scope>
    <source>
        <strain evidence="1">SMH4607-1</strain>
    </source>
</reference>
<name>A0AA40ASB4_9PEZI</name>
<organism evidence="1 2">
    <name type="scientific">Lasiosphaeris hirsuta</name>
    <dbReference type="NCBI Taxonomy" id="260670"/>
    <lineage>
        <taxon>Eukaryota</taxon>
        <taxon>Fungi</taxon>
        <taxon>Dikarya</taxon>
        <taxon>Ascomycota</taxon>
        <taxon>Pezizomycotina</taxon>
        <taxon>Sordariomycetes</taxon>
        <taxon>Sordariomycetidae</taxon>
        <taxon>Sordariales</taxon>
        <taxon>Lasiosphaeriaceae</taxon>
        <taxon>Lasiosphaeris</taxon>
    </lineage>
</organism>
<evidence type="ECO:0000313" key="1">
    <source>
        <dbReference type="EMBL" id="KAK0721062.1"/>
    </source>
</evidence>
<accession>A0AA40ASB4</accession>
<gene>
    <name evidence="1" type="ORF">B0H67DRAFT_644232</name>
</gene>
<dbReference type="EMBL" id="JAUKUA010000003">
    <property type="protein sequence ID" value="KAK0721062.1"/>
    <property type="molecule type" value="Genomic_DNA"/>
</dbReference>
<comment type="caution">
    <text evidence="1">The sequence shown here is derived from an EMBL/GenBank/DDBJ whole genome shotgun (WGS) entry which is preliminary data.</text>
</comment>
<protein>
    <submittedName>
        <fullName evidence="1">Uncharacterized protein</fullName>
    </submittedName>
</protein>
<evidence type="ECO:0000313" key="2">
    <source>
        <dbReference type="Proteomes" id="UP001172102"/>
    </source>
</evidence>
<keyword evidence="2" id="KW-1185">Reference proteome</keyword>